<dbReference type="SUPFAM" id="SSF82607">
    <property type="entry name" value="YbaB-like"/>
    <property type="match status" value="1"/>
</dbReference>
<proteinExistence type="predicted"/>
<dbReference type="Gene3D" id="3.30.1310.10">
    <property type="entry name" value="Nucleoid-associated protein YbaB-like domain"/>
    <property type="match status" value="1"/>
</dbReference>
<organism evidence="3 4">
    <name type="scientific">Nocardia halotolerans</name>
    <dbReference type="NCBI Taxonomy" id="1755878"/>
    <lineage>
        <taxon>Bacteria</taxon>
        <taxon>Bacillati</taxon>
        <taxon>Actinomycetota</taxon>
        <taxon>Actinomycetes</taxon>
        <taxon>Mycobacteriales</taxon>
        <taxon>Nocardiaceae</taxon>
        <taxon>Nocardia</taxon>
    </lineage>
</organism>
<dbReference type="InterPro" id="IPR036894">
    <property type="entry name" value="YbaB-like_sf"/>
</dbReference>
<accession>A0ABV8VQQ4</accession>
<name>A0ABV8VQQ4_9NOCA</name>
<evidence type="ECO:0000313" key="3">
    <source>
        <dbReference type="EMBL" id="MFC4377517.1"/>
    </source>
</evidence>
<reference evidence="4" key="1">
    <citation type="journal article" date="2019" name="Int. J. Syst. Evol. Microbiol.">
        <title>The Global Catalogue of Microorganisms (GCM) 10K type strain sequencing project: providing services to taxonomists for standard genome sequencing and annotation.</title>
        <authorList>
            <consortium name="The Broad Institute Genomics Platform"/>
            <consortium name="The Broad Institute Genome Sequencing Center for Infectious Disease"/>
            <person name="Wu L."/>
            <person name="Ma J."/>
        </authorList>
    </citation>
    <scope>NUCLEOTIDE SEQUENCE [LARGE SCALE GENOMIC DNA]</scope>
    <source>
        <strain evidence="4">IBRC-M 10490</strain>
    </source>
</reference>
<evidence type="ECO:0000256" key="2">
    <source>
        <dbReference type="SAM" id="MobiDB-lite"/>
    </source>
</evidence>
<comment type="caution">
    <text evidence="3">The sequence shown here is derived from an EMBL/GenBank/DDBJ whole genome shotgun (WGS) entry which is preliminary data.</text>
</comment>
<protein>
    <submittedName>
        <fullName evidence="3">YbaB/EbfC family nucleoid-associated protein</fullName>
    </submittedName>
</protein>
<feature type="coiled-coil region" evidence="1">
    <location>
        <begin position="6"/>
        <end position="33"/>
    </location>
</feature>
<feature type="region of interest" description="Disordered" evidence="2">
    <location>
        <begin position="121"/>
        <end position="173"/>
    </location>
</feature>
<feature type="compositionally biased region" description="Pro residues" evidence="2">
    <location>
        <begin position="138"/>
        <end position="148"/>
    </location>
</feature>
<sequence length="173" mass="19111">MSTHDIDGMRARNEALRDQVDSLMRSYTEQRDKLAEVHRQQAAERVSAWSGDNLVEVVTNAAGIPIEVRVEPEAFKRSTPAKLAQSMLEASQICARLAAERSQQTLAPFLNTGSDLPDLSDLVPGAPSIRGLVESMIPKPPEQAPQPQAPSDGSHDDEEEDDYFRNQRYLGGR</sequence>
<dbReference type="RefSeq" id="WP_378568224.1">
    <property type="nucleotide sequence ID" value="NZ_JBHSDL010000030.1"/>
</dbReference>
<keyword evidence="4" id="KW-1185">Reference proteome</keyword>
<gene>
    <name evidence="3" type="ORF">ACFO5K_25885</name>
</gene>
<dbReference type="InterPro" id="IPR004401">
    <property type="entry name" value="YbaB/EbfC"/>
</dbReference>
<evidence type="ECO:0000313" key="4">
    <source>
        <dbReference type="Proteomes" id="UP001595844"/>
    </source>
</evidence>
<dbReference type="Pfam" id="PF02575">
    <property type="entry name" value="YbaB_DNA_bd"/>
    <property type="match status" value="1"/>
</dbReference>
<dbReference type="Proteomes" id="UP001595844">
    <property type="component" value="Unassembled WGS sequence"/>
</dbReference>
<dbReference type="EMBL" id="JBHSDL010000030">
    <property type="protein sequence ID" value="MFC4377517.1"/>
    <property type="molecule type" value="Genomic_DNA"/>
</dbReference>
<evidence type="ECO:0000256" key="1">
    <source>
        <dbReference type="SAM" id="Coils"/>
    </source>
</evidence>
<keyword evidence="1" id="KW-0175">Coiled coil</keyword>